<evidence type="ECO:0000313" key="8">
    <source>
        <dbReference type="Proteomes" id="UP000010483"/>
    </source>
</evidence>
<protein>
    <submittedName>
        <fullName evidence="7">4Fe-4S ferredoxin iron-sulfur binding domain protein</fullName>
    </submittedName>
</protein>
<dbReference type="PANTHER" id="PTHR24960">
    <property type="entry name" value="PHOTOSYSTEM I IRON-SULFUR CENTER-RELATED"/>
    <property type="match status" value="1"/>
</dbReference>
<organism evidence="7 8">
    <name type="scientific">Cyanobacterium stanieri (strain ATCC 29140 / PCC 7202)</name>
    <dbReference type="NCBI Taxonomy" id="292563"/>
    <lineage>
        <taxon>Bacteria</taxon>
        <taxon>Bacillati</taxon>
        <taxon>Cyanobacteriota</taxon>
        <taxon>Cyanophyceae</taxon>
        <taxon>Oscillatoriophycideae</taxon>
        <taxon>Chroococcales</taxon>
        <taxon>Geminocystaceae</taxon>
        <taxon>Cyanobacterium</taxon>
    </lineage>
</organism>
<dbReference type="Gene3D" id="3.30.70.20">
    <property type="match status" value="1"/>
</dbReference>
<evidence type="ECO:0000259" key="6">
    <source>
        <dbReference type="PROSITE" id="PS51379"/>
    </source>
</evidence>
<feature type="domain" description="4Fe-4S ferredoxin-type" evidence="6">
    <location>
        <begin position="97"/>
        <end position="126"/>
    </location>
</feature>
<evidence type="ECO:0000313" key="7">
    <source>
        <dbReference type="EMBL" id="AFZ48731.1"/>
    </source>
</evidence>
<dbReference type="SUPFAM" id="SSF54862">
    <property type="entry name" value="4Fe-4S ferredoxins"/>
    <property type="match status" value="1"/>
</dbReference>
<name>K9YP68_CYASC</name>
<dbReference type="STRING" id="292563.Cyast_2789"/>
<dbReference type="GO" id="GO:0051539">
    <property type="term" value="F:4 iron, 4 sulfur cluster binding"/>
    <property type="evidence" value="ECO:0007669"/>
    <property type="project" value="UniProtKB-KW"/>
</dbReference>
<evidence type="ECO:0000256" key="1">
    <source>
        <dbReference type="ARBA" id="ARBA00001966"/>
    </source>
</evidence>
<dbReference type="InterPro" id="IPR017900">
    <property type="entry name" value="4Fe4S_Fe_S_CS"/>
</dbReference>
<dbReference type="AlphaFoldDB" id="K9YP68"/>
<keyword evidence="5" id="KW-0411">Iron-sulfur</keyword>
<dbReference type="InterPro" id="IPR057431">
    <property type="entry name" value="LdpA_Fe-S-bd"/>
</dbReference>
<dbReference type="Pfam" id="PF25160">
    <property type="entry name" value="LdpA_Fe-S-bd"/>
    <property type="match status" value="1"/>
</dbReference>
<dbReference type="NCBIfam" id="NF045992">
    <property type="entry name" value="CircClkLdpA"/>
    <property type="match status" value="1"/>
</dbReference>
<dbReference type="InterPro" id="IPR021039">
    <property type="entry name" value="Fe-S-bd_prot_LdpA_C"/>
</dbReference>
<dbReference type="InterPro" id="IPR017896">
    <property type="entry name" value="4Fe4S_Fe-S-bd"/>
</dbReference>
<sequence>MLLQDSALLSLESGSWFKLICGASYQHLPSIRNLALAYTLAGVDCIDVAADRAVINSALVGIGVAKNFRQKAIALGYNPSNPLLMVSVNDGEDPHFRKAYFNPSKCPPECDRPCENICPADAIKFEHPTEGVKEKLCYGCGRCIPICPYGFIDTQSHVISIDEVLNWLTKLPINALEIHTQAGHFQHFQTLWQSVKPHLCRLQLIAISCPYTPTVTDYLRQIENHIKPLPIPLIWQTDGRPMSGDIGKGTTHLTIKYAQTMMEQGFTDYFQLAGGTNEHTALKIREMGLSDKINGIAFGSKARKILAEILHELEIISPQNQLEDYPHLLWEAVFVASKLVNSLKKNNID</sequence>
<evidence type="ECO:0000256" key="3">
    <source>
        <dbReference type="ARBA" id="ARBA00022723"/>
    </source>
</evidence>
<evidence type="ECO:0000256" key="5">
    <source>
        <dbReference type="ARBA" id="ARBA00023014"/>
    </source>
</evidence>
<dbReference type="KEGG" id="csn:Cyast_2789"/>
<dbReference type="EMBL" id="CP003940">
    <property type="protein sequence ID" value="AFZ48731.1"/>
    <property type="molecule type" value="Genomic_DNA"/>
</dbReference>
<gene>
    <name evidence="7" type="ordered locus">Cyast_2789</name>
</gene>
<comment type="cofactor">
    <cofactor evidence="1">
        <name>[4Fe-4S] cluster</name>
        <dbReference type="ChEBI" id="CHEBI:49883"/>
    </cofactor>
</comment>
<dbReference type="PANTHER" id="PTHR24960:SF79">
    <property type="entry name" value="PHOTOSYSTEM I IRON-SULFUR CENTER"/>
    <property type="match status" value="1"/>
</dbReference>
<keyword evidence="3" id="KW-0479">Metal-binding</keyword>
<dbReference type="PROSITE" id="PS51379">
    <property type="entry name" value="4FE4S_FER_2"/>
    <property type="match status" value="2"/>
</dbReference>
<dbReference type="HOGENOM" id="CLU_037469_0_0_3"/>
<proteinExistence type="predicted"/>
<dbReference type="eggNOG" id="COG1142">
    <property type="taxonomic scope" value="Bacteria"/>
</dbReference>
<dbReference type="PATRIC" id="fig|292563.3.peg.2908"/>
<keyword evidence="2" id="KW-0004">4Fe-4S</keyword>
<accession>K9YP68</accession>
<dbReference type="InterPro" id="IPR050157">
    <property type="entry name" value="PSI_iron-sulfur_center"/>
</dbReference>
<dbReference type="BioCyc" id="CSTA292563:G1353-2795-MONOMER"/>
<dbReference type="GO" id="GO:0046872">
    <property type="term" value="F:metal ion binding"/>
    <property type="evidence" value="ECO:0007669"/>
    <property type="project" value="UniProtKB-KW"/>
</dbReference>
<keyword evidence="4" id="KW-0408">Iron</keyword>
<feature type="domain" description="4Fe-4S ferredoxin-type" evidence="6">
    <location>
        <begin position="128"/>
        <end position="157"/>
    </location>
</feature>
<evidence type="ECO:0000256" key="2">
    <source>
        <dbReference type="ARBA" id="ARBA00022485"/>
    </source>
</evidence>
<dbReference type="PROSITE" id="PS00198">
    <property type="entry name" value="4FE4S_FER_1"/>
    <property type="match status" value="1"/>
</dbReference>
<keyword evidence="8" id="KW-1185">Reference proteome</keyword>
<dbReference type="Proteomes" id="UP000010483">
    <property type="component" value="Chromosome"/>
</dbReference>
<reference evidence="8" key="1">
    <citation type="journal article" date="2013" name="Proc. Natl. Acad. Sci. U.S.A.">
        <title>Improving the coverage of the cyanobacterial phylum using diversity-driven genome sequencing.</title>
        <authorList>
            <person name="Shih P.M."/>
            <person name="Wu D."/>
            <person name="Latifi A."/>
            <person name="Axen S.D."/>
            <person name="Fewer D.P."/>
            <person name="Talla E."/>
            <person name="Calteau A."/>
            <person name="Cai F."/>
            <person name="Tandeau de Marsac N."/>
            <person name="Rippka R."/>
            <person name="Herdman M."/>
            <person name="Sivonen K."/>
            <person name="Coursin T."/>
            <person name="Laurent T."/>
            <person name="Goodwin L."/>
            <person name="Nolan M."/>
            <person name="Davenport K.W."/>
            <person name="Han C.S."/>
            <person name="Rubin E.M."/>
            <person name="Eisen J.A."/>
            <person name="Woyke T."/>
            <person name="Gugger M."/>
            <person name="Kerfeld C.A."/>
        </authorList>
    </citation>
    <scope>NUCLEOTIDE SEQUENCE [LARGE SCALE GENOMIC DNA]</scope>
    <source>
        <strain evidence="8">ATCC 29140 / PCC 7202</strain>
    </source>
</reference>
<evidence type="ECO:0000256" key="4">
    <source>
        <dbReference type="ARBA" id="ARBA00023004"/>
    </source>
</evidence>
<dbReference type="Pfam" id="PF12617">
    <property type="entry name" value="LdpA_C"/>
    <property type="match status" value="1"/>
</dbReference>